<keyword evidence="1" id="KW-0812">Transmembrane</keyword>
<organism evidence="2 3">
    <name type="scientific">Campylobacter suis</name>
    <dbReference type="NCBI Taxonomy" id="2790657"/>
    <lineage>
        <taxon>Bacteria</taxon>
        <taxon>Pseudomonadati</taxon>
        <taxon>Campylobacterota</taxon>
        <taxon>Epsilonproteobacteria</taxon>
        <taxon>Campylobacterales</taxon>
        <taxon>Campylobacteraceae</taxon>
        <taxon>Campylobacter</taxon>
    </lineage>
</organism>
<dbReference type="InterPro" id="IPR049708">
    <property type="entry name" value="PP0621-like"/>
</dbReference>
<dbReference type="EMBL" id="CAJHOE010000003">
    <property type="protein sequence ID" value="CAD7288494.1"/>
    <property type="molecule type" value="Genomic_DNA"/>
</dbReference>
<dbReference type="NCBIfam" id="NF041023">
    <property type="entry name" value="PP0621_fam"/>
    <property type="match status" value="1"/>
</dbReference>
<protein>
    <submittedName>
        <fullName evidence="2">Uncharacterized protein</fullName>
    </submittedName>
</protein>
<evidence type="ECO:0000313" key="2">
    <source>
        <dbReference type="EMBL" id="CAD7288494.1"/>
    </source>
</evidence>
<dbReference type="RefSeq" id="WP_230057094.1">
    <property type="nucleotide sequence ID" value="NZ_CAJHOE010000003.1"/>
</dbReference>
<keyword evidence="1" id="KW-0472">Membrane</keyword>
<accession>A0ABM8Q6R2</accession>
<gene>
    <name evidence="2" type="ORF">LMG8286_01338</name>
</gene>
<proteinExistence type="predicted"/>
<keyword evidence="1" id="KW-1133">Transmembrane helix</keyword>
<evidence type="ECO:0000256" key="1">
    <source>
        <dbReference type="SAM" id="Phobius"/>
    </source>
</evidence>
<name>A0ABM8Q6R2_9BACT</name>
<reference evidence="2 3" key="1">
    <citation type="submission" date="2020-11" db="EMBL/GenBank/DDBJ databases">
        <authorList>
            <person name="Peeters C."/>
        </authorList>
    </citation>
    <scope>NUCLEOTIDE SEQUENCE [LARGE SCALE GENOMIC DNA]</scope>
    <source>
        <strain evidence="2 3">LMG 8286</strain>
    </source>
</reference>
<feature type="transmembrane region" description="Helical" evidence="1">
    <location>
        <begin position="6"/>
        <end position="23"/>
    </location>
</feature>
<keyword evidence="3" id="KW-1185">Reference proteome</keyword>
<comment type="caution">
    <text evidence="2">The sequence shown here is derived from an EMBL/GenBank/DDBJ whole genome shotgun (WGS) entry which is preliminary data.</text>
</comment>
<sequence>MLGKFLTLIIVGVVIYVVFFKILRKKDGTNKEIENFVECEKCGTFVASKEAVLSNGKFICRECIKG</sequence>
<evidence type="ECO:0000313" key="3">
    <source>
        <dbReference type="Proteomes" id="UP000789359"/>
    </source>
</evidence>
<dbReference type="Proteomes" id="UP000789359">
    <property type="component" value="Unassembled WGS sequence"/>
</dbReference>